<evidence type="ECO:0000256" key="1">
    <source>
        <dbReference type="SAM" id="MobiDB-lite"/>
    </source>
</evidence>
<gene>
    <name evidence="2" type="ORF">PHY01_00100</name>
</gene>
<proteinExistence type="predicted"/>
<organism evidence="2 3">
    <name type="scientific">Pseudonocardia hydrocarbonoxydans</name>
    <dbReference type="NCBI Taxonomy" id="76726"/>
    <lineage>
        <taxon>Bacteria</taxon>
        <taxon>Bacillati</taxon>
        <taxon>Actinomycetota</taxon>
        <taxon>Actinomycetes</taxon>
        <taxon>Pseudonocardiales</taxon>
        <taxon>Pseudonocardiaceae</taxon>
        <taxon>Pseudonocardia</taxon>
    </lineage>
</organism>
<protein>
    <submittedName>
        <fullName evidence="2">Uncharacterized protein</fullName>
    </submittedName>
</protein>
<evidence type="ECO:0000313" key="3">
    <source>
        <dbReference type="Proteomes" id="UP000320338"/>
    </source>
</evidence>
<evidence type="ECO:0000313" key="2">
    <source>
        <dbReference type="EMBL" id="GEC17727.1"/>
    </source>
</evidence>
<feature type="region of interest" description="Disordered" evidence="1">
    <location>
        <begin position="118"/>
        <end position="141"/>
    </location>
</feature>
<comment type="caution">
    <text evidence="2">The sequence shown here is derived from an EMBL/GenBank/DDBJ whole genome shotgun (WGS) entry which is preliminary data.</text>
</comment>
<dbReference type="RefSeq" id="WP_141276090.1">
    <property type="nucleotide sequence ID" value="NZ_BAAARZ010000065.1"/>
</dbReference>
<reference evidence="2 3" key="1">
    <citation type="submission" date="2019-06" db="EMBL/GenBank/DDBJ databases">
        <title>Whole genome shotgun sequence of Pseudonocardia hydrocarbonoxydans NBRC 14498.</title>
        <authorList>
            <person name="Hosoyama A."/>
            <person name="Uohara A."/>
            <person name="Ohji S."/>
            <person name="Ichikawa N."/>
        </authorList>
    </citation>
    <scope>NUCLEOTIDE SEQUENCE [LARGE SCALE GENOMIC DNA]</scope>
    <source>
        <strain evidence="2 3">NBRC 14498</strain>
    </source>
</reference>
<dbReference type="Proteomes" id="UP000320338">
    <property type="component" value="Unassembled WGS sequence"/>
</dbReference>
<name>A0A4Y3WFF6_9PSEU</name>
<feature type="compositionally biased region" description="Low complexity" evidence="1">
    <location>
        <begin position="121"/>
        <end position="136"/>
    </location>
</feature>
<keyword evidence="3" id="KW-1185">Reference proteome</keyword>
<dbReference type="AlphaFoldDB" id="A0A4Y3WFF6"/>
<accession>A0A4Y3WFF6</accession>
<sequence length="226" mass="22644">MAVPASRVAEVLAGLLARTGGRTVRVVDGRTGDVVGTAGDAASGSDGPAAVAALLRDAPRPAAGADDVTLVTDRGVHVLRTGPVAGVFVHLQLDPGADPARARSALADPGLQDAVRRALGAPNPSADPSRRAAPPRQTAPLRQPALAVLATGRARTGDGARAVAALAALSGPDAAPVVLPRRRSGAGVWSIPAARVAGSTTGLPEPLWSGDLRTLRRVADGLRRLG</sequence>
<dbReference type="EMBL" id="BJNG01000001">
    <property type="protein sequence ID" value="GEC17727.1"/>
    <property type="molecule type" value="Genomic_DNA"/>
</dbReference>